<comment type="caution">
    <text evidence="1">The sequence shown here is derived from an EMBL/GenBank/DDBJ whole genome shotgun (WGS) entry which is preliminary data.</text>
</comment>
<dbReference type="Proteomes" id="UP001211987">
    <property type="component" value="Unassembled WGS sequence"/>
</dbReference>
<name>A0AB35INZ3_9FIRM</name>
<dbReference type="AlphaFoldDB" id="A0AB35INZ3"/>
<proteinExistence type="predicted"/>
<evidence type="ECO:0000313" key="1">
    <source>
        <dbReference type="EMBL" id="MDB7084913.1"/>
    </source>
</evidence>
<reference evidence="1" key="1">
    <citation type="submission" date="2023-01" db="EMBL/GenBank/DDBJ databases">
        <title>Human gut microbiome strain richness.</title>
        <authorList>
            <person name="Chen-Liaw A."/>
        </authorList>
    </citation>
    <scope>NUCLEOTIDE SEQUENCE</scope>
    <source>
        <strain evidence="1">1001217st2_G6_1001217B_191108</strain>
    </source>
</reference>
<sequence length="52" mass="6392">MSKEVLENQIWELERQLNILQCKDRFDDEDYDLQRNLNRQIAVKKKELEALE</sequence>
<organism evidence="1 2">
    <name type="scientific">Thomasclavelia ramosa</name>
    <dbReference type="NCBI Taxonomy" id="1547"/>
    <lineage>
        <taxon>Bacteria</taxon>
        <taxon>Bacillati</taxon>
        <taxon>Bacillota</taxon>
        <taxon>Erysipelotrichia</taxon>
        <taxon>Erysipelotrichales</taxon>
        <taxon>Coprobacillaceae</taxon>
        <taxon>Thomasclavelia</taxon>
    </lineage>
</organism>
<accession>A0AB35INZ3</accession>
<gene>
    <name evidence="1" type="ORF">PM738_13975</name>
</gene>
<dbReference type="RefSeq" id="WP_158550836.1">
    <property type="nucleotide sequence ID" value="NZ_JAQLKE010000027.1"/>
</dbReference>
<evidence type="ECO:0000313" key="2">
    <source>
        <dbReference type="Proteomes" id="UP001211987"/>
    </source>
</evidence>
<dbReference type="EMBL" id="JAQLKE010000027">
    <property type="protein sequence ID" value="MDB7084913.1"/>
    <property type="molecule type" value="Genomic_DNA"/>
</dbReference>
<protein>
    <submittedName>
        <fullName evidence="1">Uncharacterized protein</fullName>
    </submittedName>
</protein>